<evidence type="ECO:0000313" key="3">
    <source>
        <dbReference type="Proteomes" id="UP001301388"/>
    </source>
</evidence>
<name>A0ABU5TLW9_9CYAN</name>
<reference evidence="2 3" key="1">
    <citation type="submission" date="2023-12" db="EMBL/GenBank/DDBJ databases">
        <title>Baltic Sea Cyanobacteria.</title>
        <authorList>
            <person name="Delbaje E."/>
            <person name="Fewer D.P."/>
            <person name="Shishido T.K."/>
        </authorList>
    </citation>
    <scope>NUCLEOTIDE SEQUENCE [LARGE SCALE GENOMIC DNA]</scope>
    <source>
        <strain evidence="2 3">UHCC 0370</strain>
    </source>
</reference>
<keyword evidence="3" id="KW-1185">Reference proteome</keyword>
<evidence type="ECO:0000313" key="2">
    <source>
        <dbReference type="EMBL" id="MEA5479031.1"/>
    </source>
</evidence>
<dbReference type="RefSeq" id="WP_281006292.1">
    <property type="nucleotide sequence ID" value="NZ_JAYGIE010000082.1"/>
</dbReference>
<comment type="caution">
    <text evidence="2">The sequence shown here is derived from an EMBL/GenBank/DDBJ whole genome shotgun (WGS) entry which is preliminary data.</text>
</comment>
<sequence>MESLQKSKKPYPERVSASFSAKGTMGTMPILSSQKRHIKQQTNAGTPNHEIP</sequence>
<protein>
    <submittedName>
        <fullName evidence="2">Uncharacterized protein</fullName>
    </submittedName>
</protein>
<gene>
    <name evidence="2" type="ORF">VB774_15505</name>
</gene>
<dbReference type="EMBL" id="JAYGIE010000082">
    <property type="protein sequence ID" value="MEA5479031.1"/>
    <property type="molecule type" value="Genomic_DNA"/>
</dbReference>
<feature type="region of interest" description="Disordered" evidence="1">
    <location>
        <begin position="1"/>
        <end position="52"/>
    </location>
</feature>
<dbReference type="Proteomes" id="UP001301388">
    <property type="component" value="Unassembled WGS sequence"/>
</dbReference>
<evidence type="ECO:0000256" key="1">
    <source>
        <dbReference type="SAM" id="MobiDB-lite"/>
    </source>
</evidence>
<organism evidence="2 3">
    <name type="scientific">Pseudanabaena galeata UHCC 0370</name>
    <dbReference type="NCBI Taxonomy" id="3110310"/>
    <lineage>
        <taxon>Bacteria</taxon>
        <taxon>Bacillati</taxon>
        <taxon>Cyanobacteriota</taxon>
        <taxon>Cyanophyceae</taxon>
        <taxon>Pseudanabaenales</taxon>
        <taxon>Pseudanabaenaceae</taxon>
        <taxon>Pseudanabaena</taxon>
    </lineage>
</organism>
<proteinExistence type="predicted"/>
<accession>A0ABU5TLW9</accession>